<accession>A0ABV4N910</accession>
<dbReference type="Pfam" id="PF00990">
    <property type="entry name" value="GGDEF"/>
    <property type="match status" value="1"/>
</dbReference>
<evidence type="ECO:0000313" key="9">
    <source>
        <dbReference type="Proteomes" id="UP001570417"/>
    </source>
</evidence>
<evidence type="ECO:0000313" key="8">
    <source>
        <dbReference type="EMBL" id="MFA0567826.1"/>
    </source>
</evidence>
<feature type="domain" description="GGDEF" evidence="7">
    <location>
        <begin position="380"/>
        <end position="513"/>
    </location>
</feature>
<proteinExistence type="predicted"/>
<dbReference type="InterPro" id="IPR035919">
    <property type="entry name" value="EAL_sf"/>
</dbReference>
<evidence type="ECO:0000256" key="5">
    <source>
        <dbReference type="SAM" id="Phobius"/>
    </source>
</evidence>
<sequence>MDVLRFINQKMNRIIWSIGILTAIASFLTIGFYESRRLHDQLDRQFNNKIKALNASFEDLSELMYSTRAFLLHANNPSQEQFQYFLDQKTGIDSAIQSVIWAPSVTSQNIESLEQEAAQQGLLGYAVLTREANDPAFIDCVENTDNTFFPALYVSPKFEGSDYLGSPVAGNCEQLQAMHRASKNNQIVAAPFIQDGFIGSRLFLPVILESQELTGFVVSHIFFYEFLGKAWKDEVNAQSFNINVFQADDSSSVPIFESHINSRFKKVTGLEQEVSRSKELYISALDTTWKIQVSQLDNSHSTFLYGGFCVFLIALLTYSVAWGARFYSNRLAISNKLVEDKTRSIEQQAIRDDLTNLYNRQALNLHLTHKVASLKTHPENGFAVLFIDLDRFKVINDSMGHLVGDNVLQQVALRLTESTRLGDKCYRFGGDEFVVCLYNNVDPESLGMIAKRYNELLAQPYNIQGRTCHVGASIGISMVNEPCHSVAQILREADTAMYKAKRSANDRIVFFDDTMFIQAKQRFTLEQELTQAVALQQLFLAYQPIYCQKTHAITGVEALLRWTHKDYGPISPADFIPIAEETGLIIKIGDWVVKKACRTLEQLWLNPLVKHVPRININVSAKQFESNHILHTLQAVLEHASFPPQLLGVEITESLLLSNSECTVRALKQIKELGISIYLDDFGSGYSSLAVLCDYPIDILKMDKSFIDNIDSPDCKSAKLCKAIINMAHTISLPVVAEGVETKSQLATLTDYQCDYIQGYLKSKPVSVCVLTDLLETHNFKQSIETHKVIKPAEPVEPNNTLESNKSMESDTFKANSLEVEVEVEVEVEDNKAKKIA</sequence>
<dbReference type="PANTHER" id="PTHR44757:SF2">
    <property type="entry name" value="BIOFILM ARCHITECTURE MAINTENANCE PROTEIN MBAA"/>
    <property type="match status" value="1"/>
</dbReference>
<dbReference type="SMART" id="SM00052">
    <property type="entry name" value="EAL"/>
    <property type="match status" value="1"/>
</dbReference>
<evidence type="ECO:0000259" key="7">
    <source>
        <dbReference type="PROSITE" id="PS50887"/>
    </source>
</evidence>
<dbReference type="RefSeq" id="WP_372265345.1">
    <property type="nucleotide sequence ID" value="NZ_JBFRUW010000016.1"/>
</dbReference>
<comment type="subcellular location">
    <subcellularLocation>
        <location evidence="1">Membrane</location>
    </subcellularLocation>
</comment>
<dbReference type="EMBL" id="JBFRUW010000016">
    <property type="protein sequence ID" value="MFA0567826.1"/>
    <property type="molecule type" value="Genomic_DNA"/>
</dbReference>
<gene>
    <name evidence="8" type="ORF">AB4566_06030</name>
</gene>
<dbReference type="PANTHER" id="PTHR44757">
    <property type="entry name" value="DIGUANYLATE CYCLASE DGCP"/>
    <property type="match status" value="1"/>
</dbReference>
<feature type="transmembrane region" description="Helical" evidence="5">
    <location>
        <begin position="303"/>
        <end position="324"/>
    </location>
</feature>
<dbReference type="SUPFAM" id="SSF55073">
    <property type="entry name" value="Nucleotide cyclase"/>
    <property type="match status" value="1"/>
</dbReference>
<protein>
    <submittedName>
        <fullName evidence="8">EAL domain-containing protein</fullName>
    </submittedName>
</protein>
<evidence type="ECO:0000256" key="2">
    <source>
        <dbReference type="ARBA" id="ARBA00022692"/>
    </source>
</evidence>
<dbReference type="Gene3D" id="3.20.20.450">
    <property type="entry name" value="EAL domain"/>
    <property type="match status" value="1"/>
</dbReference>
<feature type="transmembrane region" description="Helical" evidence="5">
    <location>
        <begin position="14"/>
        <end position="33"/>
    </location>
</feature>
<dbReference type="InterPro" id="IPR000160">
    <property type="entry name" value="GGDEF_dom"/>
</dbReference>
<dbReference type="SUPFAM" id="SSF141868">
    <property type="entry name" value="EAL domain-like"/>
    <property type="match status" value="1"/>
</dbReference>
<dbReference type="Pfam" id="PF00563">
    <property type="entry name" value="EAL"/>
    <property type="match status" value="1"/>
</dbReference>
<dbReference type="InterPro" id="IPR042240">
    <property type="entry name" value="CHASE_sf"/>
</dbReference>
<keyword evidence="9" id="KW-1185">Reference proteome</keyword>
<feature type="domain" description="EAL" evidence="6">
    <location>
        <begin position="522"/>
        <end position="779"/>
    </location>
</feature>
<reference evidence="8 9" key="1">
    <citation type="journal article" date="2024" name="ISME J.">
        <title>Tailless and filamentous prophages are predominant in marine Vibrio.</title>
        <authorList>
            <person name="Steensen K."/>
            <person name="Seneca J."/>
            <person name="Bartlau N."/>
            <person name="Yu X.A."/>
            <person name="Hussain F.A."/>
            <person name="Polz M.F."/>
        </authorList>
    </citation>
    <scope>NUCLEOTIDE SEQUENCE [LARGE SCALE GENOMIC DNA]</scope>
    <source>
        <strain evidence="8 9">10N.222.51.A1</strain>
    </source>
</reference>
<dbReference type="Gene3D" id="3.30.450.350">
    <property type="entry name" value="CHASE domain"/>
    <property type="match status" value="1"/>
</dbReference>
<dbReference type="InterPro" id="IPR001633">
    <property type="entry name" value="EAL_dom"/>
</dbReference>
<dbReference type="Pfam" id="PF03924">
    <property type="entry name" value="CHASE"/>
    <property type="match status" value="1"/>
</dbReference>
<dbReference type="Proteomes" id="UP001570417">
    <property type="component" value="Unassembled WGS sequence"/>
</dbReference>
<dbReference type="CDD" id="cd01949">
    <property type="entry name" value="GGDEF"/>
    <property type="match status" value="1"/>
</dbReference>
<dbReference type="InterPro" id="IPR052155">
    <property type="entry name" value="Biofilm_reg_signaling"/>
</dbReference>
<evidence type="ECO:0000256" key="3">
    <source>
        <dbReference type="ARBA" id="ARBA00022989"/>
    </source>
</evidence>
<evidence type="ECO:0000256" key="4">
    <source>
        <dbReference type="ARBA" id="ARBA00023136"/>
    </source>
</evidence>
<dbReference type="PROSITE" id="PS50887">
    <property type="entry name" value="GGDEF"/>
    <property type="match status" value="1"/>
</dbReference>
<dbReference type="InterPro" id="IPR043128">
    <property type="entry name" value="Rev_trsase/Diguanyl_cyclase"/>
</dbReference>
<name>A0ABV4N910_9VIBR</name>
<dbReference type="SMART" id="SM00267">
    <property type="entry name" value="GGDEF"/>
    <property type="match status" value="1"/>
</dbReference>
<keyword evidence="2 5" id="KW-0812">Transmembrane</keyword>
<dbReference type="InterPro" id="IPR006189">
    <property type="entry name" value="CHASE_dom"/>
</dbReference>
<dbReference type="PROSITE" id="PS50883">
    <property type="entry name" value="EAL"/>
    <property type="match status" value="1"/>
</dbReference>
<comment type="caution">
    <text evidence="8">The sequence shown here is derived from an EMBL/GenBank/DDBJ whole genome shotgun (WGS) entry which is preliminary data.</text>
</comment>
<dbReference type="CDD" id="cd01948">
    <property type="entry name" value="EAL"/>
    <property type="match status" value="1"/>
</dbReference>
<dbReference type="Gene3D" id="3.30.70.270">
    <property type="match status" value="1"/>
</dbReference>
<dbReference type="InterPro" id="IPR029787">
    <property type="entry name" value="Nucleotide_cyclase"/>
</dbReference>
<organism evidence="8 9">
    <name type="scientific">Vibrio gallaecicus</name>
    <dbReference type="NCBI Taxonomy" id="552386"/>
    <lineage>
        <taxon>Bacteria</taxon>
        <taxon>Pseudomonadati</taxon>
        <taxon>Pseudomonadota</taxon>
        <taxon>Gammaproteobacteria</taxon>
        <taxon>Vibrionales</taxon>
        <taxon>Vibrionaceae</taxon>
        <taxon>Vibrio</taxon>
    </lineage>
</organism>
<keyword evidence="4 5" id="KW-0472">Membrane</keyword>
<keyword evidence="3 5" id="KW-1133">Transmembrane helix</keyword>
<evidence type="ECO:0000256" key="1">
    <source>
        <dbReference type="ARBA" id="ARBA00004370"/>
    </source>
</evidence>
<dbReference type="NCBIfam" id="TIGR00254">
    <property type="entry name" value="GGDEF"/>
    <property type="match status" value="1"/>
</dbReference>
<evidence type="ECO:0000259" key="6">
    <source>
        <dbReference type="PROSITE" id="PS50883"/>
    </source>
</evidence>